<keyword evidence="2" id="KW-1185">Reference proteome</keyword>
<dbReference type="OrthoDB" id="1669505at2"/>
<reference evidence="1 2" key="1">
    <citation type="submission" date="2015-09" db="EMBL/GenBank/DDBJ databases">
        <authorList>
            <consortium name="Pathogen Informatics"/>
        </authorList>
    </citation>
    <scope>NUCLEOTIDE SEQUENCE [LARGE SCALE GENOMIC DNA]</scope>
    <source>
        <strain evidence="1 2">2789STDY5608828</strain>
    </source>
</reference>
<dbReference type="RefSeq" id="WP_055161838.1">
    <property type="nucleotide sequence ID" value="NZ_CABIWZ010000009.1"/>
</dbReference>
<accession>A0A173ZYZ8</accession>
<sequence>MGWLDTMTPKPGGSRHCSDDYMYMVHGAYVVAEADDKTVYFSAKYSSKCYNGIPLSRQKSETDPSAMRDR</sequence>
<evidence type="ECO:0000313" key="1">
    <source>
        <dbReference type="EMBL" id="CUN81531.1"/>
    </source>
</evidence>
<dbReference type="Proteomes" id="UP000095546">
    <property type="component" value="Unassembled WGS sequence"/>
</dbReference>
<gene>
    <name evidence="1" type="ORF">ERS852385_01427</name>
</gene>
<dbReference type="AlphaFoldDB" id="A0A173ZYZ8"/>
<dbReference type="STRING" id="187979.ERS852385_01427"/>
<dbReference type="EMBL" id="CYYU01000009">
    <property type="protein sequence ID" value="CUN81531.1"/>
    <property type="molecule type" value="Genomic_DNA"/>
</dbReference>
<evidence type="ECO:0000313" key="2">
    <source>
        <dbReference type="Proteomes" id="UP000095546"/>
    </source>
</evidence>
<proteinExistence type="predicted"/>
<protein>
    <submittedName>
        <fullName evidence="1">Uncharacterized protein</fullName>
    </submittedName>
</protein>
<name>A0A173ZYZ8_9FIRM</name>
<organism evidence="1 2">
    <name type="scientific">Mitsuokella jalaludinii</name>
    <dbReference type="NCBI Taxonomy" id="187979"/>
    <lineage>
        <taxon>Bacteria</taxon>
        <taxon>Bacillati</taxon>
        <taxon>Bacillota</taxon>
        <taxon>Negativicutes</taxon>
        <taxon>Selenomonadales</taxon>
        <taxon>Selenomonadaceae</taxon>
        <taxon>Mitsuokella</taxon>
    </lineage>
</organism>